<comment type="caution">
    <text evidence="1">The sequence shown here is derived from an EMBL/GenBank/DDBJ whole genome shotgun (WGS) entry which is preliminary data.</text>
</comment>
<dbReference type="EMBL" id="JAANBB010000050">
    <property type="protein sequence ID" value="KAF7553126.1"/>
    <property type="molecule type" value="Genomic_DNA"/>
</dbReference>
<protein>
    <submittedName>
        <fullName evidence="1">Uncharacterized protein</fullName>
    </submittedName>
</protein>
<sequence length="155" mass="17783">MPPRDIVDGEGKVLVDNYDGMAHDQIAFHGLLQDDIMISLQFRNGGTMGKGLHWYIYGTEEEIEITSDRPYISFMPESVKIRVYDWATNAITDVTVVRPTHFPSELEGCSVDLYGLYEAFRNNDEGNYANFQDAVGMHSFLDEMRLRGKEKNMYQ</sequence>
<proteinExistence type="predicted"/>
<dbReference type="Gene3D" id="3.30.360.10">
    <property type="entry name" value="Dihydrodipicolinate Reductase, domain 2"/>
    <property type="match status" value="1"/>
</dbReference>
<dbReference type="Proteomes" id="UP000722485">
    <property type="component" value="Unassembled WGS sequence"/>
</dbReference>
<gene>
    <name evidence="1" type="ORF">G7Z17_g3872</name>
</gene>
<keyword evidence="2" id="KW-1185">Reference proteome</keyword>
<dbReference type="AlphaFoldDB" id="A0A9P5H9X8"/>
<dbReference type="OrthoDB" id="64915at2759"/>
<evidence type="ECO:0000313" key="1">
    <source>
        <dbReference type="EMBL" id="KAF7553126.1"/>
    </source>
</evidence>
<name>A0A9P5H9X8_9HYPO</name>
<evidence type="ECO:0000313" key="2">
    <source>
        <dbReference type="Proteomes" id="UP000722485"/>
    </source>
</evidence>
<reference evidence="1" key="1">
    <citation type="submission" date="2020-03" db="EMBL/GenBank/DDBJ databases">
        <title>Draft Genome Sequence of Cylindrodendrum hubeiense.</title>
        <authorList>
            <person name="Buettner E."/>
            <person name="Kellner H."/>
        </authorList>
    </citation>
    <scope>NUCLEOTIDE SEQUENCE</scope>
    <source>
        <strain evidence="1">IHI 201604</strain>
    </source>
</reference>
<accession>A0A9P5H9X8</accession>
<organism evidence="1 2">
    <name type="scientific">Cylindrodendrum hubeiense</name>
    <dbReference type="NCBI Taxonomy" id="595255"/>
    <lineage>
        <taxon>Eukaryota</taxon>
        <taxon>Fungi</taxon>
        <taxon>Dikarya</taxon>
        <taxon>Ascomycota</taxon>
        <taxon>Pezizomycotina</taxon>
        <taxon>Sordariomycetes</taxon>
        <taxon>Hypocreomycetidae</taxon>
        <taxon>Hypocreales</taxon>
        <taxon>Nectriaceae</taxon>
        <taxon>Cylindrodendrum</taxon>
    </lineage>
</organism>